<protein>
    <submittedName>
        <fullName evidence="1">Arginine deiminase</fullName>
        <ecNumber evidence="1">3.5.3.6</ecNumber>
    </submittedName>
</protein>
<dbReference type="PANTHER" id="PTHR47271:SF2">
    <property type="entry name" value="ARGININE DEIMINASE"/>
    <property type="match status" value="1"/>
</dbReference>
<name>A0A5E4LPH9_9ARCH</name>
<dbReference type="EC" id="3.5.3.6" evidence="1"/>
<dbReference type="GO" id="GO:0016990">
    <property type="term" value="F:arginine deiminase activity"/>
    <property type="evidence" value="ECO:0007669"/>
    <property type="project" value="UniProtKB-EC"/>
</dbReference>
<dbReference type="Gene3D" id="3.75.10.10">
    <property type="entry name" value="L-arginine/glycine Amidinotransferase, Chain A"/>
    <property type="match status" value="1"/>
</dbReference>
<keyword evidence="1" id="KW-0378">Hydrolase</keyword>
<proteinExistence type="predicted"/>
<reference evidence="1 2" key="1">
    <citation type="submission" date="2019-08" db="EMBL/GenBank/DDBJ databases">
        <authorList>
            <person name="Vazquez-Campos X."/>
        </authorList>
    </citation>
    <scope>NUCLEOTIDE SEQUENCE [LARGE SCALE GENOMIC DNA]</scope>
    <source>
        <strain evidence="1">LFW-283_2</strain>
    </source>
</reference>
<dbReference type="PANTHER" id="PTHR47271">
    <property type="entry name" value="ARGININE DEIMINASE"/>
    <property type="match status" value="1"/>
</dbReference>
<dbReference type="EMBL" id="CABMJJ010000003">
    <property type="protein sequence ID" value="VVC02913.1"/>
    <property type="molecule type" value="Genomic_DNA"/>
</dbReference>
<gene>
    <name evidence="1" type="primary">arcA</name>
    <name evidence="1" type="ORF">LFW2832_01306</name>
</gene>
<accession>A0A5E4LPH9</accession>
<dbReference type="Pfam" id="PF19420">
    <property type="entry name" value="DDAH_eukar"/>
    <property type="match status" value="1"/>
</dbReference>
<evidence type="ECO:0000313" key="1">
    <source>
        <dbReference type="EMBL" id="VVC02913.1"/>
    </source>
</evidence>
<organism evidence="1 2">
    <name type="scientific">Candidatus Bilamarchaeum dharawalense</name>
    <dbReference type="NCBI Taxonomy" id="2885759"/>
    <lineage>
        <taxon>Archaea</taxon>
        <taxon>Candidatus Micrarchaeota</taxon>
        <taxon>Candidatus Micrarchaeia</taxon>
        <taxon>Candidatus Anstonellales</taxon>
        <taxon>Candidatus Bilamarchaeaceae</taxon>
        <taxon>Candidatus Bilamarchaeum</taxon>
    </lineage>
</organism>
<comment type="caution">
    <text evidence="1">The sequence shown here is derived from an EMBL/GenBank/DDBJ whole genome shotgun (WGS) entry which is preliminary data.</text>
</comment>
<dbReference type="AlphaFoldDB" id="A0A5E4LPH9"/>
<evidence type="ECO:0000313" key="2">
    <source>
        <dbReference type="Proteomes" id="UP000789941"/>
    </source>
</evidence>
<dbReference type="SUPFAM" id="SSF55909">
    <property type="entry name" value="Pentein"/>
    <property type="match status" value="1"/>
</dbReference>
<sequence>MQNLAHATKFPACSGPHPVQKALGPTSKLTLVETINLHGVRVKCDSEDGQLKKVLVHPPNFLSWTPDSAINEVESTHQPPPISQVLMEHNLLVEALLGEGVDVIMVEPKPHLPEAVYQRDSIAVIGDRAFAAKFRFPVRQGEINIISGAESPWKRSDVVEFGDVLVFSDVVLVGISDRTNRNAAQTLDSHLDREIIQVPLKPGALHLDYTTTIGGRNGMRTMLACPELYSDQTSLPTLISRLSIKNVIIVPKTDYANGWTNVFFINPETVISTTASHDVNLQLKKLGFKVIELPFDGILTGQGAPRCCTAPLVRED</sequence>
<dbReference type="GO" id="GO:0019546">
    <property type="term" value="P:L-arginine deiminase pathway"/>
    <property type="evidence" value="ECO:0007669"/>
    <property type="project" value="TreeGrafter"/>
</dbReference>
<dbReference type="Proteomes" id="UP000789941">
    <property type="component" value="Unassembled WGS sequence"/>
</dbReference>